<feature type="compositionally biased region" description="Acidic residues" evidence="1">
    <location>
        <begin position="34"/>
        <end position="44"/>
    </location>
</feature>
<dbReference type="Proteomes" id="UP000664534">
    <property type="component" value="Unassembled WGS sequence"/>
</dbReference>
<organism evidence="2 3">
    <name type="scientific">Imshaugia aleurites</name>
    <dbReference type="NCBI Taxonomy" id="172621"/>
    <lineage>
        <taxon>Eukaryota</taxon>
        <taxon>Fungi</taxon>
        <taxon>Dikarya</taxon>
        <taxon>Ascomycota</taxon>
        <taxon>Pezizomycotina</taxon>
        <taxon>Lecanoromycetes</taxon>
        <taxon>OSLEUM clade</taxon>
        <taxon>Lecanoromycetidae</taxon>
        <taxon>Lecanorales</taxon>
        <taxon>Lecanorineae</taxon>
        <taxon>Parmeliaceae</taxon>
        <taxon>Imshaugia</taxon>
    </lineage>
</organism>
<name>A0A8H3F9F8_9LECA</name>
<feature type="region of interest" description="Disordered" evidence="1">
    <location>
        <begin position="1"/>
        <end position="47"/>
    </location>
</feature>
<gene>
    <name evidence="2" type="ORF">IMSHALPRED_003254</name>
</gene>
<protein>
    <submittedName>
        <fullName evidence="2">Uncharacterized protein</fullName>
    </submittedName>
</protein>
<evidence type="ECO:0000256" key="1">
    <source>
        <dbReference type="SAM" id="MobiDB-lite"/>
    </source>
</evidence>
<dbReference type="EMBL" id="CAJPDT010000017">
    <property type="protein sequence ID" value="CAF9916641.1"/>
    <property type="molecule type" value="Genomic_DNA"/>
</dbReference>
<evidence type="ECO:0000313" key="2">
    <source>
        <dbReference type="EMBL" id="CAF9916641.1"/>
    </source>
</evidence>
<sequence>MRKDDKGWGVIEKRKEEHQKIDNKIAKRARTEGESEDELEEGSDIEPSPLIATDAAYEDSDDFEDNGVRVGRFNLTKRIGSDYRPKMIEEASHL</sequence>
<keyword evidence="3" id="KW-1185">Reference proteome</keyword>
<evidence type="ECO:0000313" key="3">
    <source>
        <dbReference type="Proteomes" id="UP000664534"/>
    </source>
</evidence>
<proteinExistence type="predicted"/>
<comment type="caution">
    <text evidence="2">The sequence shown here is derived from an EMBL/GenBank/DDBJ whole genome shotgun (WGS) entry which is preliminary data.</text>
</comment>
<dbReference type="AlphaFoldDB" id="A0A8H3F9F8"/>
<reference evidence="2" key="1">
    <citation type="submission" date="2021-03" db="EMBL/GenBank/DDBJ databases">
        <authorList>
            <person name="Tagirdzhanova G."/>
        </authorList>
    </citation>
    <scope>NUCLEOTIDE SEQUENCE</scope>
</reference>
<accession>A0A8H3F9F8</accession>
<feature type="compositionally biased region" description="Basic and acidic residues" evidence="1">
    <location>
        <begin position="1"/>
        <end position="33"/>
    </location>
</feature>